<proteinExistence type="predicted"/>
<dbReference type="InterPro" id="IPR005107">
    <property type="entry name" value="CO_DH_flav_C"/>
</dbReference>
<dbReference type="InterPro" id="IPR051312">
    <property type="entry name" value="Diverse_Substr_Oxidored"/>
</dbReference>
<dbReference type="PROSITE" id="PS51387">
    <property type="entry name" value="FAD_PCMH"/>
    <property type="match status" value="1"/>
</dbReference>
<evidence type="ECO:0000259" key="1">
    <source>
        <dbReference type="PROSITE" id="PS51387"/>
    </source>
</evidence>
<comment type="caution">
    <text evidence="2">The sequence shown here is derived from an EMBL/GenBank/DDBJ whole genome shotgun (WGS) entry which is preliminary data.</text>
</comment>
<protein>
    <submittedName>
        <fullName evidence="2">Xanthine dehydrogenase YagS FAD-binding subunit</fullName>
        <ecNumber evidence="2">1.17.1.4</ecNumber>
    </submittedName>
</protein>
<dbReference type="EC" id="1.17.1.4" evidence="2"/>
<dbReference type="Gene3D" id="3.30.465.10">
    <property type="match status" value="1"/>
</dbReference>
<name>A0ABT9REM6_9ACTN</name>
<dbReference type="RefSeq" id="WP_306869699.1">
    <property type="nucleotide sequence ID" value="NZ_JAUSRB010000002.1"/>
</dbReference>
<dbReference type="SUPFAM" id="SSF55447">
    <property type="entry name" value="CO dehydrogenase flavoprotein C-terminal domain-like"/>
    <property type="match status" value="1"/>
</dbReference>
<dbReference type="Pfam" id="PF03450">
    <property type="entry name" value="CO_deh_flav_C"/>
    <property type="match status" value="1"/>
</dbReference>
<dbReference type="InterPro" id="IPR002346">
    <property type="entry name" value="Mopterin_DH_FAD-bd"/>
</dbReference>
<evidence type="ECO:0000313" key="2">
    <source>
        <dbReference type="EMBL" id="MDP9867732.1"/>
    </source>
</evidence>
<accession>A0ABT9REM6</accession>
<dbReference type="SUPFAM" id="SSF56176">
    <property type="entry name" value="FAD-binding/transporter-associated domain-like"/>
    <property type="match status" value="1"/>
</dbReference>
<dbReference type="SMART" id="SM01092">
    <property type="entry name" value="CO_deh_flav_C"/>
    <property type="match status" value="1"/>
</dbReference>
<evidence type="ECO:0000313" key="3">
    <source>
        <dbReference type="Proteomes" id="UP001230426"/>
    </source>
</evidence>
<dbReference type="InterPro" id="IPR036318">
    <property type="entry name" value="FAD-bd_PCMH-like_sf"/>
</dbReference>
<dbReference type="Proteomes" id="UP001230426">
    <property type="component" value="Unassembled WGS sequence"/>
</dbReference>
<dbReference type="Pfam" id="PF00941">
    <property type="entry name" value="FAD_binding_5"/>
    <property type="match status" value="1"/>
</dbReference>
<dbReference type="PANTHER" id="PTHR42659">
    <property type="entry name" value="XANTHINE DEHYDROGENASE SUBUNIT C-RELATED"/>
    <property type="match status" value="1"/>
</dbReference>
<keyword evidence="2" id="KW-0560">Oxidoreductase</keyword>
<dbReference type="EMBL" id="JAUSRB010000002">
    <property type="protein sequence ID" value="MDP9867732.1"/>
    <property type="molecule type" value="Genomic_DNA"/>
</dbReference>
<dbReference type="InterPro" id="IPR016166">
    <property type="entry name" value="FAD-bd_PCMH"/>
</dbReference>
<gene>
    <name evidence="2" type="ORF">J2S55_006998</name>
</gene>
<dbReference type="GO" id="GO:0004854">
    <property type="term" value="F:xanthine dehydrogenase activity"/>
    <property type="evidence" value="ECO:0007669"/>
    <property type="project" value="UniProtKB-EC"/>
</dbReference>
<sequence length="314" mass="32379">MTAPTDLGQAAGHAGEFRAGGTDLMARRPAGPYVDLHGLPGLSGLTWRPDGSARIGALTTVAELAGDARLRAAHPSLALTAEALATPQIRAVATVGGNLLQRNRCWYYRNPSFSCHQNGGDSCPARAGLTLYSAVIETGPCVAPHPSSLAMALLGCEASVEVRDREPFPVGELYGDGSDPARDHLLGPGEILVAIDLPPPVPGERAAYHRAIGRSEAEWPLVEAVARLVLAEGRITSAAVAVGGVARVPLRLPEVEEALLAGEPLDRAAGRAAARCSPTAQNGYKVALLTGTVLEVLERASGAAGAGPEAGPRR</sequence>
<dbReference type="PANTHER" id="PTHR42659:SF9">
    <property type="entry name" value="XANTHINE DEHYDROGENASE FAD-BINDING SUBUNIT XDHB-RELATED"/>
    <property type="match status" value="1"/>
</dbReference>
<dbReference type="InterPro" id="IPR036683">
    <property type="entry name" value="CO_DH_flav_C_dom_sf"/>
</dbReference>
<organism evidence="2 3">
    <name type="scientific">Streptosporangium brasiliense</name>
    <dbReference type="NCBI Taxonomy" id="47480"/>
    <lineage>
        <taxon>Bacteria</taxon>
        <taxon>Bacillati</taxon>
        <taxon>Actinomycetota</taxon>
        <taxon>Actinomycetes</taxon>
        <taxon>Streptosporangiales</taxon>
        <taxon>Streptosporangiaceae</taxon>
        <taxon>Streptosporangium</taxon>
    </lineage>
</organism>
<reference evidence="2 3" key="1">
    <citation type="submission" date="2023-07" db="EMBL/GenBank/DDBJ databases">
        <title>Sequencing the genomes of 1000 actinobacteria strains.</title>
        <authorList>
            <person name="Klenk H.-P."/>
        </authorList>
    </citation>
    <scope>NUCLEOTIDE SEQUENCE [LARGE SCALE GENOMIC DNA]</scope>
    <source>
        <strain evidence="2 3">DSM 44109</strain>
    </source>
</reference>
<keyword evidence="3" id="KW-1185">Reference proteome</keyword>
<dbReference type="InterPro" id="IPR016169">
    <property type="entry name" value="FAD-bd_PCMH_sub2"/>
</dbReference>
<dbReference type="Gene3D" id="3.30.390.50">
    <property type="entry name" value="CO dehydrogenase flavoprotein, C-terminal domain"/>
    <property type="match status" value="1"/>
</dbReference>
<feature type="domain" description="FAD-binding PCMH-type" evidence="1">
    <location>
        <begin position="1"/>
        <end position="202"/>
    </location>
</feature>